<name>A0A832DRW6_9AQUI</name>
<feature type="domain" description="Lipoyl-binding" evidence="4">
    <location>
        <begin position="2"/>
        <end position="77"/>
    </location>
</feature>
<dbReference type="InterPro" id="IPR003016">
    <property type="entry name" value="2-oxoA_DH_lipoyl-BS"/>
</dbReference>
<comment type="caution">
    <text evidence="5">The sequence shown here is derived from an EMBL/GenBank/DDBJ whole genome shotgun (WGS) entry which is preliminary data.</text>
</comment>
<dbReference type="AlphaFoldDB" id="A0A832DRW6"/>
<protein>
    <submittedName>
        <fullName evidence="5">2-oxo acid dehydrogenase subunit E2</fullName>
    </submittedName>
</protein>
<evidence type="ECO:0000256" key="1">
    <source>
        <dbReference type="ARBA" id="ARBA00001938"/>
    </source>
</evidence>
<organism evidence="5">
    <name type="scientific">Sulfurihydrogenibium azorense</name>
    <dbReference type="NCBI Taxonomy" id="309806"/>
    <lineage>
        <taxon>Bacteria</taxon>
        <taxon>Pseudomonadati</taxon>
        <taxon>Aquificota</taxon>
        <taxon>Aquificia</taxon>
        <taxon>Aquificales</taxon>
        <taxon>Hydrogenothermaceae</taxon>
        <taxon>Sulfurihydrogenibium</taxon>
    </lineage>
</organism>
<sequence length="275" mass="31454">MAYEIVMPQLTDTMEVGKIVRWLKKEGDYVEVNEPIVEIESDKAIMEVPSLRAGYLTKILAEEGEEIPVGSVIAVISESKEEKLDEKSEEKQKPQEKEETQKELVLPQEEIKVEVKQLPPATASPVAKVLAKENGIDIKTLQEEGKLPIPAHEKDVKSYLINEKFQEDAINFLKDYQLNPEDVAKTFSEKEKITIEDVKNFVTINNIPLKKSITSIRKSLIKNLKTSLEIPVFHIFTELDFSNIPKESGFTITTWFIKILGDCIYQYEKLRTRTD</sequence>
<dbReference type="PANTHER" id="PTHR23151">
    <property type="entry name" value="DIHYDROLIPOAMIDE ACETYL/SUCCINYL-TRANSFERASE-RELATED"/>
    <property type="match status" value="1"/>
</dbReference>
<dbReference type="Proteomes" id="UP000885621">
    <property type="component" value="Unassembled WGS sequence"/>
</dbReference>
<gene>
    <name evidence="5" type="ORF">ENO34_02925</name>
</gene>
<dbReference type="PROSITE" id="PS00189">
    <property type="entry name" value="LIPOYL"/>
    <property type="match status" value="1"/>
</dbReference>
<proteinExistence type="predicted"/>
<dbReference type="InterPro" id="IPR045257">
    <property type="entry name" value="E2/Pdx1"/>
</dbReference>
<dbReference type="SUPFAM" id="SSF51230">
    <property type="entry name" value="Single hybrid motif"/>
    <property type="match status" value="1"/>
</dbReference>
<accession>A0A832DRW6</accession>
<dbReference type="GO" id="GO:0045254">
    <property type="term" value="C:pyruvate dehydrogenase complex"/>
    <property type="evidence" value="ECO:0007669"/>
    <property type="project" value="InterPro"/>
</dbReference>
<evidence type="ECO:0000256" key="3">
    <source>
        <dbReference type="SAM" id="MobiDB-lite"/>
    </source>
</evidence>
<dbReference type="InterPro" id="IPR000089">
    <property type="entry name" value="Biotin_lipoyl"/>
</dbReference>
<keyword evidence="2" id="KW-0450">Lipoyl</keyword>
<evidence type="ECO:0000256" key="2">
    <source>
        <dbReference type="ARBA" id="ARBA00022823"/>
    </source>
</evidence>
<evidence type="ECO:0000259" key="4">
    <source>
        <dbReference type="PROSITE" id="PS50968"/>
    </source>
</evidence>
<dbReference type="Pfam" id="PF00364">
    <property type="entry name" value="Biotin_lipoyl"/>
    <property type="match status" value="1"/>
</dbReference>
<feature type="region of interest" description="Disordered" evidence="3">
    <location>
        <begin position="83"/>
        <end position="102"/>
    </location>
</feature>
<feature type="non-terminal residue" evidence="5">
    <location>
        <position position="275"/>
    </location>
</feature>
<evidence type="ECO:0000313" key="5">
    <source>
        <dbReference type="EMBL" id="HEV09336.1"/>
    </source>
</evidence>
<comment type="cofactor">
    <cofactor evidence="1">
        <name>(R)-lipoate</name>
        <dbReference type="ChEBI" id="CHEBI:83088"/>
    </cofactor>
</comment>
<dbReference type="InterPro" id="IPR011053">
    <property type="entry name" value="Single_hybrid_motif"/>
</dbReference>
<dbReference type="Gene3D" id="2.40.50.100">
    <property type="match status" value="1"/>
</dbReference>
<dbReference type="PANTHER" id="PTHR23151:SF90">
    <property type="entry name" value="DIHYDROLIPOYLLYSINE-RESIDUE ACETYLTRANSFERASE COMPONENT OF PYRUVATE DEHYDROGENASE COMPLEX, MITOCHONDRIAL-RELATED"/>
    <property type="match status" value="1"/>
</dbReference>
<reference evidence="5" key="1">
    <citation type="journal article" date="2020" name="mSystems">
        <title>Genome- and Community-Level Interaction Insights into Carbon Utilization and Element Cycling Functions of Hydrothermarchaeota in Hydrothermal Sediment.</title>
        <authorList>
            <person name="Zhou Z."/>
            <person name="Liu Y."/>
            <person name="Xu W."/>
            <person name="Pan J."/>
            <person name="Luo Z.H."/>
            <person name="Li M."/>
        </authorList>
    </citation>
    <scope>NUCLEOTIDE SEQUENCE [LARGE SCALE GENOMIC DNA]</scope>
    <source>
        <strain evidence="5">SpSt-1257</strain>
    </source>
</reference>
<dbReference type="EMBL" id="DSFC01000165">
    <property type="protein sequence ID" value="HEV09336.1"/>
    <property type="molecule type" value="Genomic_DNA"/>
</dbReference>
<dbReference type="PROSITE" id="PS50968">
    <property type="entry name" value="BIOTINYL_LIPOYL"/>
    <property type="match status" value="1"/>
</dbReference>
<dbReference type="GO" id="GO:0006086">
    <property type="term" value="P:pyruvate decarboxylation to acetyl-CoA"/>
    <property type="evidence" value="ECO:0007669"/>
    <property type="project" value="InterPro"/>
</dbReference>
<dbReference type="CDD" id="cd06849">
    <property type="entry name" value="lipoyl_domain"/>
    <property type="match status" value="1"/>
</dbReference>